<comment type="caution">
    <text evidence="14">The sequence shown here is derived from an EMBL/GenBank/DDBJ whole genome shotgun (WGS) entry which is preliminary data.</text>
</comment>
<organism evidence="14 15">
    <name type="scientific">Lucilia cuprina</name>
    <name type="common">Green bottle fly</name>
    <name type="synonym">Australian sheep blowfly</name>
    <dbReference type="NCBI Taxonomy" id="7375"/>
    <lineage>
        <taxon>Eukaryota</taxon>
        <taxon>Metazoa</taxon>
        <taxon>Ecdysozoa</taxon>
        <taxon>Arthropoda</taxon>
        <taxon>Hexapoda</taxon>
        <taxon>Insecta</taxon>
        <taxon>Pterygota</taxon>
        <taxon>Neoptera</taxon>
        <taxon>Endopterygota</taxon>
        <taxon>Diptera</taxon>
        <taxon>Brachycera</taxon>
        <taxon>Muscomorpha</taxon>
        <taxon>Oestroidea</taxon>
        <taxon>Calliphoridae</taxon>
        <taxon>Luciliinae</taxon>
        <taxon>Lucilia</taxon>
    </lineage>
</organism>
<dbReference type="Pfam" id="PF00520">
    <property type="entry name" value="Ion_trans"/>
    <property type="match status" value="2"/>
</dbReference>
<keyword evidence="7 11" id="KW-0040">ANK repeat</keyword>
<dbReference type="GO" id="GO:0005216">
    <property type="term" value="F:monoatomic ion channel activity"/>
    <property type="evidence" value="ECO:0007669"/>
    <property type="project" value="InterPro"/>
</dbReference>
<keyword evidence="15" id="KW-1185">Reference proteome</keyword>
<dbReference type="SUPFAM" id="SSF48403">
    <property type="entry name" value="Ankyrin repeat"/>
    <property type="match status" value="4"/>
</dbReference>
<dbReference type="OrthoDB" id="2157354at2759"/>
<evidence type="ECO:0000313" key="15">
    <source>
        <dbReference type="Proteomes" id="UP000037069"/>
    </source>
</evidence>
<gene>
    <name evidence="14" type="ORF">FF38_03246</name>
</gene>
<dbReference type="PROSITE" id="PS50297">
    <property type="entry name" value="ANK_REP_REGION"/>
    <property type="match status" value="2"/>
</dbReference>
<evidence type="ECO:0000259" key="13">
    <source>
        <dbReference type="Pfam" id="PF00520"/>
    </source>
</evidence>
<feature type="transmembrane region" description="Helical" evidence="12">
    <location>
        <begin position="713"/>
        <end position="734"/>
    </location>
</feature>
<feature type="domain" description="Ion transport" evidence="13">
    <location>
        <begin position="499"/>
        <end position="748"/>
    </location>
</feature>
<evidence type="ECO:0000256" key="8">
    <source>
        <dbReference type="ARBA" id="ARBA00023065"/>
    </source>
</evidence>
<dbReference type="EMBL" id="JRES01001578">
    <property type="protein sequence ID" value="KNC21853.1"/>
    <property type="molecule type" value="Genomic_DNA"/>
</dbReference>
<evidence type="ECO:0000256" key="3">
    <source>
        <dbReference type="ARBA" id="ARBA00022606"/>
    </source>
</evidence>
<keyword evidence="3" id="KW-0716">Sensory transduction</keyword>
<keyword evidence="2" id="KW-0813">Transport</keyword>
<dbReference type="InterPro" id="IPR005821">
    <property type="entry name" value="Ion_trans_dom"/>
</dbReference>
<evidence type="ECO:0000256" key="4">
    <source>
        <dbReference type="ARBA" id="ARBA00022692"/>
    </source>
</evidence>
<evidence type="ECO:0000256" key="2">
    <source>
        <dbReference type="ARBA" id="ARBA00022448"/>
    </source>
</evidence>
<dbReference type="PANTHER" id="PTHR47143:SF4">
    <property type="entry name" value="TRANSIENT RECEPTOR POTENTIAL CATION CHANNEL PROTEIN PAINLESS"/>
    <property type="match status" value="1"/>
</dbReference>
<keyword evidence="10" id="KW-0407">Ion channel</keyword>
<feature type="transmembrane region" description="Helical" evidence="12">
    <location>
        <begin position="633"/>
        <end position="651"/>
    </location>
</feature>
<dbReference type="InterPro" id="IPR002110">
    <property type="entry name" value="Ankyrin_rpt"/>
</dbReference>
<feature type="transmembrane region" description="Helical" evidence="12">
    <location>
        <begin position="1418"/>
        <end position="1439"/>
    </location>
</feature>
<evidence type="ECO:0000256" key="12">
    <source>
        <dbReference type="SAM" id="Phobius"/>
    </source>
</evidence>
<feature type="domain" description="Ion transport" evidence="13">
    <location>
        <begin position="1387"/>
        <end position="1616"/>
    </location>
</feature>
<dbReference type="Gene3D" id="1.25.40.20">
    <property type="entry name" value="Ankyrin repeat-containing domain"/>
    <property type="match status" value="4"/>
</dbReference>
<keyword evidence="8" id="KW-0406">Ion transport</keyword>
<feature type="repeat" description="ANK" evidence="11">
    <location>
        <begin position="1259"/>
        <end position="1291"/>
    </location>
</feature>
<accession>A0A0L0BPE1</accession>
<protein>
    <submittedName>
        <fullName evidence="14">Transient receptor potential cation channel protein painless</fullName>
    </submittedName>
</protein>
<evidence type="ECO:0000256" key="6">
    <source>
        <dbReference type="ARBA" id="ARBA00022989"/>
    </source>
</evidence>
<feature type="transmembrane region" description="Helical" evidence="12">
    <location>
        <begin position="1445"/>
        <end position="1465"/>
    </location>
</feature>
<sequence>MSNKYSTIDISGCLADPQTQLSRALANRDIRDFRVALDMGAEPTVPDDKHICVFEKALQTHGCSEFVEECLKRDCNVNYINQHFNKAAINYAADSKDPKILNAILRYPGVAVDRKYANMTPLNSLAKNLNSENANDVASCLQMLLHYGASPNIPDQREMTPLHQVVKNRKLDDLKKREIIQMFLQQPDLDIDTYRDGELRTILKTDYAEFSLPAMRDGKTVDFDILMTHIRNGDMEKFQQQFPEYQLNISDKDNLKNTTKEENLPLLIEAIKRGAHEAFDLLMKNEVDYNAVLNGNTPLEVATVCGNWYALQKLLQQNDLKIRREDQPLITAIRKLNELPVNDFCDYRRCFYTLLDSEKIDVNEMDKSKSTPLHYAVKYRNNEAIRELLKRGAYIGIKSEFNELPIDGMNPEILEEHFDNCITSNGVKVGDNSYEILINYMNLMPQNSSVQKKSAHQLREEMPPIAFLAKSRDHRHLLQHPLITSFLFLKWHRLSVIFYINFMLYLFFAVSIITHTMLKFRESEHEYVAALFGIFSWIGICYMILRECLQFIMSPVNYFRSLINYMEIVLIILSIMTCSEPSYDKETQRNIAVCTFLLIAVELCFLVGSLPVSSISTHMLMLDAVFRSFLKSFLLYSIFVITFTLCFYIMFGKPEINAVKEEATPSSTKDGNNDDDGDDGEFSQFKSPLGALAKTIVMLTGEFDAGDLKFDTFCSYLLFLLFVFTMTIVLFNLLNGLAVSDTQAIKGQAELNGIIVRTNLLSRYEEVLTGRSERANFIVNHEPFRTICRRIMNLYPNYIAGKQIAILPNDNNKVLIPLTNTFEMKEMSVHKDSFMPLANHDSEKLNKILDPPVKFLPCCCSFITSKCSEMDRRTVKMAMAVIDKKSLSIQEQIRVQSTEKRLHSIEQKLEKMFEIKLSKSLINRDLIEFRAALSIGANALAKDEQNLSIFEKALQTPGCSEFIKECLSSGCDPNYINSFYNKAAVNFATDSRDPDNLKELLIAPGVKVDHKYSNLTPLNSLAKNLNNENSQKVIECIKILLHYGASPNIPDQREMTPLHNIIRNHKINDVQKYELIQMFISLADIDIDTYREGELREILEREYPLMELPVKKDQNVVTFRSLLSHIRNANMDVFEQQYADNSRHTSQDEEVELLVAAIETGAHRAFDLILANGVDYNKSIRNNNNSNTPIEIAWVYGNWYALEKLLQLPDIKLRAQDNPLINIVCKLNETSSQAFCNYWKCFTVLLESDKIDINASDFSKSTALHYAVKYHNNKAIKELLKRGACISVENKFQELPLNGMSPSVWEEHLDDCVFSNGDKLGDKSYEIIINFQNFMNTQQKKKKQLKEVLAPISFMAETKEYRYLLQHPVITSILFLKWHKLSLVFYINFLAYLFFALSIVTHMILKLRNIDKENAEKITLYCSYLGISYLITRECLQVIMAPWKYIRSITNYLEILLIILSLLTCKDLKSDDLQRNIAVACILLLAYELFLLVGSLPISSISTHMLMLEAVCKSFVKSFLFYSIFVFTFTLCFYIKIGNEKIEDPEEKFHSFSEPLLAFSKTIVMFTGEFDAGSLKLDTDYTRLLFLSFVFFMTIILFNLLNGLAVSDTQAIKDQAEINDIICRTHLLSRYEKAVYKKNLNFSFILKREPIRSICRIFSKLFPDYTTDVQISILPNDKNKIYGLKLQNKVSNTMNVSETTTIIKRTAISIDGEEEDDNNSDIFTKNKYISCCFSGFTDRCSRIDERTVNQAMAILEKKSNVTIENRLDTMEEQLKEIIKFLKMQNSEVGEECI</sequence>
<dbReference type="Proteomes" id="UP000037069">
    <property type="component" value="Unassembled WGS sequence"/>
</dbReference>
<dbReference type="InterPro" id="IPR052076">
    <property type="entry name" value="TRP_cation_channel"/>
</dbReference>
<dbReference type="GO" id="GO:0034703">
    <property type="term" value="C:cation channel complex"/>
    <property type="evidence" value="ECO:0007669"/>
    <property type="project" value="UniProtKB-ARBA"/>
</dbReference>
<keyword evidence="6 12" id="KW-1133">Transmembrane helix</keyword>
<feature type="transmembrane region" description="Helical" evidence="12">
    <location>
        <begin position="1477"/>
        <end position="1499"/>
    </location>
</feature>
<dbReference type="PANTHER" id="PTHR47143">
    <property type="entry name" value="TRANSIENT RECEPTOR POTENTIAL CATION CHANNEL PROTEIN PAINLESS"/>
    <property type="match status" value="1"/>
</dbReference>
<dbReference type="PROSITE" id="PS50088">
    <property type="entry name" value="ANK_REPEAT"/>
    <property type="match status" value="2"/>
</dbReference>
<evidence type="ECO:0000256" key="1">
    <source>
        <dbReference type="ARBA" id="ARBA00004141"/>
    </source>
</evidence>
<feature type="transmembrane region" description="Helical" evidence="12">
    <location>
        <begin position="496"/>
        <end position="515"/>
    </location>
</feature>
<reference evidence="14 15" key="1">
    <citation type="journal article" date="2015" name="Nat. Commun.">
        <title>Lucilia cuprina genome unlocks parasitic fly biology to underpin future interventions.</title>
        <authorList>
            <person name="Anstead C.A."/>
            <person name="Korhonen P.K."/>
            <person name="Young N.D."/>
            <person name="Hall R.S."/>
            <person name="Jex A.R."/>
            <person name="Murali S.C."/>
            <person name="Hughes D.S."/>
            <person name="Lee S.F."/>
            <person name="Perry T."/>
            <person name="Stroehlein A.J."/>
            <person name="Ansell B.R."/>
            <person name="Breugelmans B."/>
            <person name="Hofmann A."/>
            <person name="Qu J."/>
            <person name="Dugan S."/>
            <person name="Lee S.L."/>
            <person name="Chao H."/>
            <person name="Dinh H."/>
            <person name="Han Y."/>
            <person name="Doddapaneni H.V."/>
            <person name="Worley K.C."/>
            <person name="Muzny D.M."/>
            <person name="Ioannidis P."/>
            <person name="Waterhouse R.M."/>
            <person name="Zdobnov E.M."/>
            <person name="James P.J."/>
            <person name="Bagnall N.H."/>
            <person name="Kotze A.C."/>
            <person name="Gibbs R.A."/>
            <person name="Richards S."/>
            <person name="Batterham P."/>
            <person name="Gasser R.B."/>
        </authorList>
    </citation>
    <scope>NUCLEOTIDE SEQUENCE [LARGE SCALE GENOMIC DNA]</scope>
    <source>
        <strain evidence="14 15">LS</strain>
        <tissue evidence="14">Full body</tissue>
    </source>
</reference>
<name>A0A0L0BPE1_LUCCU</name>
<evidence type="ECO:0000256" key="9">
    <source>
        <dbReference type="ARBA" id="ARBA00023136"/>
    </source>
</evidence>
<feature type="transmembrane region" description="Helical" evidence="12">
    <location>
        <begin position="1584"/>
        <end position="1605"/>
    </location>
</feature>
<dbReference type="SMART" id="SM00248">
    <property type="entry name" value="ANK"/>
    <property type="match status" value="12"/>
</dbReference>
<keyword evidence="5" id="KW-0677">Repeat</keyword>
<evidence type="ECO:0000256" key="5">
    <source>
        <dbReference type="ARBA" id="ARBA00022737"/>
    </source>
</evidence>
<feature type="transmembrane region" description="Helical" evidence="12">
    <location>
        <begin position="1383"/>
        <end position="1406"/>
    </location>
</feature>
<feature type="repeat" description="ANK" evidence="11">
    <location>
        <begin position="368"/>
        <end position="400"/>
    </location>
</feature>
<feature type="transmembrane region" description="Helical" evidence="12">
    <location>
        <begin position="557"/>
        <end position="578"/>
    </location>
</feature>
<dbReference type="InterPro" id="IPR036770">
    <property type="entry name" value="Ankyrin_rpt-contain_sf"/>
</dbReference>
<feature type="transmembrane region" description="Helical" evidence="12">
    <location>
        <begin position="1519"/>
        <end position="1537"/>
    </location>
</feature>
<feature type="transmembrane region" description="Helical" evidence="12">
    <location>
        <begin position="527"/>
        <end position="545"/>
    </location>
</feature>
<evidence type="ECO:0000256" key="10">
    <source>
        <dbReference type="ARBA" id="ARBA00023303"/>
    </source>
</evidence>
<keyword evidence="4 12" id="KW-0812">Transmembrane</keyword>
<keyword evidence="9 12" id="KW-0472">Membrane</keyword>
<feature type="transmembrane region" description="Helical" evidence="12">
    <location>
        <begin position="590"/>
        <end position="613"/>
    </location>
</feature>
<proteinExistence type="predicted"/>
<keyword evidence="14" id="KW-0675">Receptor</keyword>
<evidence type="ECO:0000256" key="11">
    <source>
        <dbReference type="PROSITE-ProRule" id="PRU00023"/>
    </source>
</evidence>
<dbReference type="OMA" id="ETPYESF"/>
<dbReference type="Pfam" id="PF00023">
    <property type="entry name" value="Ank"/>
    <property type="match status" value="2"/>
</dbReference>
<comment type="subcellular location">
    <subcellularLocation>
        <location evidence="1">Membrane</location>
        <topology evidence="1">Multi-pass membrane protein</topology>
    </subcellularLocation>
</comment>
<evidence type="ECO:0000313" key="14">
    <source>
        <dbReference type="EMBL" id="KNC21853.1"/>
    </source>
</evidence>
<evidence type="ECO:0000256" key="7">
    <source>
        <dbReference type="ARBA" id="ARBA00023043"/>
    </source>
</evidence>